<feature type="region of interest" description="Disordered" evidence="1">
    <location>
        <begin position="139"/>
        <end position="543"/>
    </location>
</feature>
<feature type="compositionally biased region" description="Basic residues" evidence="1">
    <location>
        <begin position="354"/>
        <end position="369"/>
    </location>
</feature>
<evidence type="ECO:0000313" key="2">
    <source>
        <dbReference type="EMBL" id="TRM58174.1"/>
    </source>
</evidence>
<reference evidence="2 3" key="1">
    <citation type="journal article" date="2019" name="New Phytol.">
        <title>Comparative genomics reveals unique wood-decay strategies and fruiting body development in the Schizophyllaceae.</title>
        <authorList>
            <person name="Almasi E."/>
            <person name="Sahu N."/>
            <person name="Krizsan K."/>
            <person name="Balint B."/>
            <person name="Kovacs G.M."/>
            <person name="Kiss B."/>
            <person name="Cseklye J."/>
            <person name="Drula E."/>
            <person name="Henrissat B."/>
            <person name="Nagy I."/>
            <person name="Chovatia M."/>
            <person name="Adam C."/>
            <person name="LaButti K."/>
            <person name="Lipzen A."/>
            <person name="Riley R."/>
            <person name="Grigoriev I.V."/>
            <person name="Nagy L.G."/>
        </authorList>
    </citation>
    <scope>NUCLEOTIDE SEQUENCE [LARGE SCALE GENOMIC DNA]</scope>
    <source>
        <strain evidence="2 3">NL-1724</strain>
    </source>
</reference>
<protein>
    <submittedName>
        <fullName evidence="2">Uncharacterized protein</fullName>
    </submittedName>
</protein>
<feature type="compositionally biased region" description="Basic and acidic residues" evidence="1">
    <location>
        <begin position="340"/>
        <end position="353"/>
    </location>
</feature>
<evidence type="ECO:0000313" key="3">
    <source>
        <dbReference type="Proteomes" id="UP000320762"/>
    </source>
</evidence>
<gene>
    <name evidence="2" type="ORF">BD626DRAFT_187858</name>
</gene>
<dbReference type="Proteomes" id="UP000320762">
    <property type="component" value="Unassembled WGS sequence"/>
</dbReference>
<comment type="caution">
    <text evidence="2">The sequence shown here is derived from an EMBL/GenBank/DDBJ whole genome shotgun (WGS) entry which is preliminary data.</text>
</comment>
<feature type="compositionally biased region" description="Polar residues" evidence="1">
    <location>
        <begin position="247"/>
        <end position="262"/>
    </location>
</feature>
<evidence type="ECO:0000256" key="1">
    <source>
        <dbReference type="SAM" id="MobiDB-lite"/>
    </source>
</evidence>
<feature type="compositionally biased region" description="Basic residues" evidence="1">
    <location>
        <begin position="500"/>
        <end position="513"/>
    </location>
</feature>
<feature type="compositionally biased region" description="Polar residues" evidence="1">
    <location>
        <begin position="294"/>
        <end position="307"/>
    </location>
</feature>
<keyword evidence="3" id="KW-1185">Reference proteome</keyword>
<feature type="compositionally biased region" description="Basic residues" evidence="1">
    <location>
        <begin position="265"/>
        <end position="278"/>
    </location>
</feature>
<dbReference type="AlphaFoldDB" id="A0A550C056"/>
<dbReference type="EMBL" id="VDMD01000038">
    <property type="protein sequence ID" value="TRM58174.1"/>
    <property type="molecule type" value="Genomic_DNA"/>
</dbReference>
<feature type="compositionally biased region" description="Basic and acidic residues" evidence="1">
    <location>
        <begin position="514"/>
        <end position="524"/>
    </location>
</feature>
<proteinExistence type="predicted"/>
<sequence length="543" mass="56709">MSSIHPDDAGYSLGDIHHDELKASATQPPMPATPLKISPGQHMTTDLPSAVPVHNDTPFASGTEPFFQRFVASSPSRTDGSFVGDSMIDISLGMGDASTTNLQIRDASIPLVPLLEVSESPNSPRIVIAKSIHPVPTNTTNVTTLAAPANSNATRSRKPRNRNKGKQRRTPLENTTDAINVPRRGAPMRLPSTIREEKDGEAASEEAEKTATAETVKTMADGEAVDAEVTAEDQGALGDKVADRNAADTTLDSRSASITAPSKPNGRRRWNRKSKGAKAKQATEESQVEEGTVDAQTTKIEQGSEGEQAQPGPDTPVADGADASVPREANQVAGEAKQVAGEEKESSRAEKPKAGRRRRFNRDRAKRQQGKGEKQDVGDASAQAGEANAAHGTGLTADGDRTTGSSVGDETTGTTAGDGTTATLKRTVAALKRMTASMKNTPTSVKGPPASKKNTPSSTKQMTASTDEKAADGARAGTPLTRSGTPSGKQRAGTPSGKQQARRRRRAPRRGGRARADSGVRAGDEATPAEPCLAVSSATAVAV</sequence>
<feature type="compositionally biased region" description="Basic residues" evidence="1">
    <location>
        <begin position="155"/>
        <end position="169"/>
    </location>
</feature>
<accession>A0A550C056</accession>
<organism evidence="2 3">
    <name type="scientific">Schizophyllum amplum</name>
    <dbReference type="NCBI Taxonomy" id="97359"/>
    <lineage>
        <taxon>Eukaryota</taxon>
        <taxon>Fungi</taxon>
        <taxon>Dikarya</taxon>
        <taxon>Basidiomycota</taxon>
        <taxon>Agaricomycotina</taxon>
        <taxon>Agaricomycetes</taxon>
        <taxon>Agaricomycetidae</taxon>
        <taxon>Agaricales</taxon>
        <taxon>Schizophyllaceae</taxon>
        <taxon>Schizophyllum</taxon>
    </lineage>
</organism>
<feature type="compositionally biased region" description="Low complexity" evidence="1">
    <location>
        <begin position="408"/>
        <end position="423"/>
    </location>
</feature>
<feature type="compositionally biased region" description="Polar residues" evidence="1">
    <location>
        <begin position="452"/>
        <end position="465"/>
    </location>
</feature>
<name>A0A550C056_9AGAR</name>
<feature type="compositionally biased region" description="Basic and acidic residues" evidence="1">
    <location>
        <begin position="194"/>
        <end position="211"/>
    </location>
</feature>
<feature type="compositionally biased region" description="Low complexity" evidence="1">
    <location>
        <begin position="139"/>
        <end position="150"/>
    </location>
</feature>